<dbReference type="Pfam" id="PF06769">
    <property type="entry name" value="YoeB_toxin"/>
    <property type="match status" value="1"/>
</dbReference>
<dbReference type="AlphaFoldDB" id="A0A386HS23"/>
<dbReference type="SUPFAM" id="SSF143011">
    <property type="entry name" value="RelE-like"/>
    <property type="match status" value="1"/>
</dbReference>
<evidence type="ECO:0000256" key="6">
    <source>
        <dbReference type="ARBA" id="ARBA00030388"/>
    </source>
</evidence>
<dbReference type="RefSeq" id="WP_119988791.1">
    <property type="nucleotide sequence ID" value="NZ_CP032489.1"/>
</dbReference>
<keyword evidence="2" id="KW-1277">Toxin-antitoxin system</keyword>
<sequence>MEVAYDDEAKNDLRFWKDSGNIAIQKKISKLIKSIEQNPFEGIGKPEQLKHDLAGKWSRRINQEHRIVYQIRKETILIHSLRGHY</sequence>
<dbReference type="KEGG" id="ark:D6B99_12050"/>
<evidence type="ECO:0000256" key="2">
    <source>
        <dbReference type="ARBA" id="ARBA00022649"/>
    </source>
</evidence>
<dbReference type="GO" id="GO:0006401">
    <property type="term" value="P:RNA catabolic process"/>
    <property type="evidence" value="ECO:0007669"/>
    <property type="project" value="InterPro"/>
</dbReference>
<name>A0A386HS23_9BACT</name>
<evidence type="ECO:0000256" key="1">
    <source>
        <dbReference type="ARBA" id="ARBA00008172"/>
    </source>
</evidence>
<dbReference type="Proteomes" id="UP000266118">
    <property type="component" value="Chromosome"/>
</dbReference>
<protein>
    <recommendedName>
        <fullName evidence="6">Putative mRNA interferase YoeB</fullName>
    </recommendedName>
</protein>
<accession>A0A386HS23</accession>
<dbReference type="GO" id="GO:0045892">
    <property type="term" value="P:negative regulation of DNA-templated transcription"/>
    <property type="evidence" value="ECO:0007669"/>
    <property type="project" value="TreeGrafter"/>
</dbReference>
<keyword evidence="5" id="KW-0378">Hydrolase</keyword>
<evidence type="ECO:0000313" key="8">
    <source>
        <dbReference type="Proteomes" id="UP000266118"/>
    </source>
</evidence>
<comment type="similarity">
    <text evidence="1">Belongs to the YoeB family.</text>
</comment>
<dbReference type="EMBL" id="CP032489">
    <property type="protein sequence ID" value="AYD48270.1"/>
    <property type="molecule type" value="Genomic_DNA"/>
</dbReference>
<dbReference type="OrthoDB" id="9801102at2"/>
<reference evidence="7 8" key="1">
    <citation type="submission" date="2018-09" db="EMBL/GenBank/DDBJ databases">
        <title>Arachidicoccus sp. nov., a bacterium isolated from soil.</title>
        <authorList>
            <person name="Weon H.-Y."/>
            <person name="Kwon S.-W."/>
            <person name="Lee S.A."/>
        </authorList>
    </citation>
    <scope>NUCLEOTIDE SEQUENCE [LARGE SCALE GENOMIC DNA]</scope>
    <source>
        <strain evidence="7 8">KIS59-12</strain>
    </source>
</reference>
<dbReference type="PANTHER" id="PTHR38039:SF1">
    <property type="entry name" value="TOXIN YOEB"/>
    <property type="match status" value="1"/>
</dbReference>
<dbReference type="InterPro" id="IPR035093">
    <property type="entry name" value="RelE/ParE_toxin_dom_sf"/>
</dbReference>
<gene>
    <name evidence="7" type="ORF">D6B99_12050</name>
</gene>
<dbReference type="PANTHER" id="PTHR38039">
    <property type="entry name" value="TOXIN YOEB"/>
    <property type="match status" value="1"/>
</dbReference>
<evidence type="ECO:0000256" key="5">
    <source>
        <dbReference type="ARBA" id="ARBA00022801"/>
    </source>
</evidence>
<evidence type="ECO:0000256" key="4">
    <source>
        <dbReference type="ARBA" id="ARBA00022759"/>
    </source>
</evidence>
<evidence type="ECO:0000313" key="7">
    <source>
        <dbReference type="EMBL" id="AYD48270.1"/>
    </source>
</evidence>
<dbReference type="Gene3D" id="3.30.2310.20">
    <property type="entry name" value="RelE-like"/>
    <property type="match status" value="1"/>
</dbReference>
<keyword evidence="4" id="KW-0255">Endonuclease</keyword>
<dbReference type="GO" id="GO:0016787">
    <property type="term" value="F:hydrolase activity"/>
    <property type="evidence" value="ECO:0007669"/>
    <property type="project" value="UniProtKB-KW"/>
</dbReference>
<keyword evidence="3" id="KW-0540">Nuclease</keyword>
<dbReference type="InterPro" id="IPR009614">
    <property type="entry name" value="YoeB_toxin"/>
</dbReference>
<evidence type="ECO:0000256" key="3">
    <source>
        <dbReference type="ARBA" id="ARBA00022722"/>
    </source>
</evidence>
<dbReference type="GO" id="GO:0004519">
    <property type="term" value="F:endonuclease activity"/>
    <property type="evidence" value="ECO:0007669"/>
    <property type="project" value="UniProtKB-KW"/>
</dbReference>
<keyword evidence="8" id="KW-1185">Reference proteome</keyword>
<proteinExistence type="inferred from homology"/>
<organism evidence="7 8">
    <name type="scientific">Arachidicoccus soli</name>
    <dbReference type="NCBI Taxonomy" id="2341117"/>
    <lineage>
        <taxon>Bacteria</taxon>
        <taxon>Pseudomonadati</taxon>
        <taxon>Bacteroidota</taxon>
        <taxon>Chitinophagia</taxon>
        <taxon>Chitinophagales</taxon>
        <taxon>Chitinophagaceae</taxon>
        <taxon>Arachidicoccus</taxon>
    </lineage>
</organism>
<dbReference type="NCBIfam" id="TIGR02116">
    <property type="entry name" value="toxin_Txe_YoeB"/>
    <property type="match status" value="1"/>
</dbReference>